<proteinExistence type="predicted"/>
<organism evidence="2">
    <name type="scientific">marine metagenome</name>
    <dbReference type="NCBI Taxonomy" id="408172"/>
    <lineage>
        <taxon>unclassified sequences</taxon>
        <taxon>metagenomes</taxon>
        <taxon>ecological metagenomes</taxon>
    </lineage>
</organism>
<dbReference type="EMBL" id="UINC01189832">
    <property type="protein sequence ID" value="SVE03701.1"/>
    <property type="molecule type" value="Genomic_DNA"/>
</dbReference>
<dbReference type="AlphaFoldDB" id="A0A383A7W6"/>
<reference evidence="2" key="1">
    <citation type="submission" date="2018-05" db="EMBL/GenBank/DDBJ databases">
        <authorList>
            <person name="Lanie J.A."/>
            <person name="Ng W.-L."/>
            <person name="Kazmierczak K.M."/>
            <person name="Andrzejewski T.M."/>
            <person name="Davidsen T.M."/>
            <person name="Wayne K.J."/>
            <person name="Tettelin H."/>
            <person name="Glass J.I."/>
            <person name="Rusch D."/>
            <person name="Podicherti R."/>
            <person name="Tsui H.-C.T."/>
            <person name="Winkler M.E."/>
        </authorList>
    </citation>
    <scope>NUCLEOTIDE SEQUENCE</scope>
</reference>
<name>A0A383A7W6_9ZZZZ</name>
<feature type="coiled-coil region" evidence="1">
    <location>
        <begin position="3"/>
        <end position="44"/>
    </location>
</feature>
<keyword evidence="1" id="KW-0175">Coiled coil</keyword>
<sequence>MVMSNTQNQQKKLNKQIIKLNKLIDSNKSKIEGFRDRVGELEEQNHTHTQLIQFYEDTLNLTPTILYDSGRDKKYVYGKVWWFKDGVGSKKKEYRYFLGKMDKKKPKSFWKDKLLSVFYDKEMDTIEKIKP</sequence>
<gene>
    <name evidence="2" type="ORF">METZ01_LOCUS456555</name>
</gene>
<evidence type="ECO:0000313" key="2">
    <source>
        <dbReference type="EMBL" id="SVE03701.1"/>
    </source>
</evidence>
<evidence type="ECO:0000256" key="1">
    <source>
        <dbReference type="SAM" id="Coils"/>
    </source>
</evidence>
<protein>
    <submittedName>
        <fullName evidence="2">Uncharacterized protein</fullName>
    </submittedName>
</protein>
<accession>A0A383A7W6</accession>